<sequence>MLLLAPAEVTGIAEVSSALKPILSCEPRPRTGSGFYDHILQSYPRTIH</sequence>
<dbReference type="Proteomes" id="UP000824782">
    <property type="component" value="Unassembled WGS sequence"/>
</dbReference>
<accession>A0AAV6ZPM4</accession>
<reference evidence="1" key="1">
    <citation type="thesis" date="2020" institute="ProQuest LLC" country="789 East Eisenhower Parkway, Ann Arbor, MI, USA">
        <title>Comparative Genomics and Chromosome Evolution.</title>
        <authorList>
            <person name="Mudd A.B."/>
        </authorList>
    </citation>
    <scope>NUCLEOTIDE SEQUENCE</scope>
    <source>
        <strain evidence="1">237g6f4</strain>
        <tissue evidence="1">Blood</tissue>
    </source>
</reference>
<evidence type="ECO:0000313" key="2">
    <source>
        <dbReference type="Proteomes" id="UP000824782"/>
    </source>
</evidence>
<organism evidence="1 2">
    <name type="scientific">Engystomops pustulosus</name>
    <name type="common">Tungara frog</name>
    <name type="synonym">Physalaemus pustulosus</name>
    <dbReference type="NCBI Taxonomy" id="76066"/>
    <lineage>
        <taxon>Eukaryota</taxon>
        <taxon>Metazoa</taxon>
        <taxon>Chordata</taxon>
        <taxon>Craniata</taxon>
        <taxon>Vertebrata</taxon>
        <taxon>Euteleostomi</taxon>
        <taxon>Amphibia</taxon>
        <taxon>Batrachia</taxon>
        <taxon>Anura</taxon>
        <taxon>Neobatrachia</taxon>
        <taxon>Hyloidea</taxon>
        <taxon>Leptodactylidae</taxon>
        <taxon>Leiuperinae</taxon>
        <taxon>Engystomops</taxon>
    </lineage>
</organism>
<name>A0AAV6ZPM4_ENGPU</name>
<dbReference type="EMBL" id="WNYA01000490">
    <property type="protein sequence ID" value="KAG8548168.1"/>
    <property type="molecule type" value="Genomic_DNA"/>
</dbReference>
<gene>
    <name evidence="1" type="ORF">GDO81_026311</name>
</gene>
<protein>
    <submittedName>
        <fullName evidence="1">Uncharacterized protein</fullName>
    </submittedName>
</protein>
<keyword evidence="2" id="KW-1185">Reference proteome</keyword>
<dbReference type="AlphaFoldDB" id="A0AAV6ZPM4"/>
<evidence type="ECO:0000313" key="1">
    <source>
        <dbReference type="EMBL" id="KAG8548168.1"/>
    </source>
</evidence>
<comment type="caution">
    <text evidence="1">The sequence shown here is derived from an EMBL/GenBank/DDBJ whole genome shotgun (WGS) entry which is preliminary data.</text>
</comment>
<proteinExistence type="predicted"/>